<gene>
    <name evidence="2" type="ORF">AB0E61_02740</name>
</gene>
<name>A0ABV2YTD4_9ACTN</name>
<protein>
    <recommendedName>
        <fullName evidence="4">Helix-turn-helix domain-containing protein</fullName>
    </recommendedName>
</protein>
<comment type="caution">
    <text evidence="2">The sequence shown here is derived from an EMBL/GenBank/DDBJ whole genome shotgun (WGS) entry which is preliminary data.</text>
</comment>
<sequence>MRVHRNRHERAFTVIPNAAARHDRLSLTAVGLLVRLLSLPDGASVTVEKVTEQVDEGKMSVAKAFKALEKAGYLRRHRTQDPDTGRWRTQTHVSDIPMNHIPAVGDPDTRPVGDPPKGEKNQAKNLLPEPQTKADGDEPAEASDQEEGIEHQEQTTPTAPADAETGRAASVLAKLGEIDRRLALGGADVLRLAPLAAEWLAEGHTQHKVIDLLTARLPERIDSPAALVSYRLKSHRPAKPTPKQPPAPDTRARCQQCEAVFPAGISATVCKTCASETRLDQPARPASEANSLIAAIRQRRISGTFAPGAKSRLLPVMPATA</sequence>
<reference evidence="2 3" key="1">
    <citation type="submission" date="2024-06" db="EMBL/GenBank/DDBJ databases">
        <title>The Natural Products Discovery Center: Release of the First 8490 Sequenced Strains for Exploring Actinobacteria Biosynthetic Diversity.</title>
        <authorList>
            <person name="Kalkreuter E."/>
            <person name="Kautsar S.A."/>
            <person name="Yang D."/>
            <person name="Bader C.D."/>
            <person name="Teijaro C.N."/>
            <person name="Fluegel L."/>
            <person name="Davis C.M."/>
            <person name="Simpson J.R."/>
            <person name="Lauterbach L."/>
            <person name="Steele A.D."/>
            <person name="Gui C."/>
            <person name="Meng S."/>
            <person name="Li G."/>
            <person name="Viehrig K."/>
            <person name="Ye F."/>
            <person name="Su P."/>
            <person name="Kiefer A.F."/>
            <person name="Nichols A."/>
            <person name="Cepeda A.J."/>
            <person name="Yan W."/>
            <person name="Fan B."/>
            <person name="Jiang Y."/>
            <person name="Adhikari A."/>
            <person name="Zheng C.-J."/>
            <person name="Schuster L."/>
            <person name="Cowan T.M."/>
            <person name="Smanski M.J."/>
            <person name="Chevrette M.G."/>
            <person name="De Carvalho L.P.S."/>
            <person name="Shen B."/>
        </authorList>
    </citation>
    <scope>NUCLEOTIDE SEQUENCE [LARGE SCALE GENOMIC DNA]</scope>
    <source>
        <strain evidence="2 3">NPDC033039</strain>
    </source>
</reference>
<evidence type="ECO:0000313" key="3">
    <source>
        <dbReference type="Proteomes" id="UP001550853"/>
    </source>
</evidence>
<evidence type="ECO:0008006" key="4">
    <source>
        <dbReference type="Google" id="ProtNLM"/>
    </source>
</evidence>
<proteinExistence type="predicted"/>
<evidence type="ECO:0000256" key="1">
    <source>
        <dbReference type="SAM" id="MobiDB-lite"/>
    </source>
</evidence>
<organism evidence="2 3">
    <name type="scientific">Streptomyces catenulae</name>
    <dbReference type="NCBI Taxonomy" id="66875"/>
    <lineage>
        <taxon>Bacteria</taxon>
        <taxon>Bacillati</taxon>
        <taxon>Actinomycetota</taxon>
        <taxon>Actinomycetes</taxon>
        <taxon>Kitasatosporales</taxon>
        <taxon>Streptomycetaceae</taxon>
        <taxon>Streptomyces</taxon>
    </lineage>
</organism>
<dbReference type="EMBL" id="JBEZVI010000002">
    <property type="protein sequence ID" value="MEU3708997.1"/>
    <property type="molecule type" value="Genomic_DNA"/>
</dbReference>
<evidence type="ECO:0000313" key="2">
    <source>
        <dbReference type="EMBL" id="MEU3708997.1"/>
    </source>
</evidence>
<dbReference type="RefSeq" id="WP_157848073.1">
    <property type="nucleotide sequence ID" value="NZ_JBEZVI010000002.1"/>
</dbReference>
<feature type="region of interest" description="Disordered" evidence="1">
    <location>
        <begin position="76"/>
        <end position="165"/>
    </location>
</feature>
<feature type="compositionally biased region" description="Basic and acidic residues" evidence="1">
    <location>
        <begin position="107"/>
        <end position="122"/>
    </location>
</feature>
<feature type="compositionally biased region" description="Acidic residues" evidence="1">
    <location>
        <begin position="137"/>
        <end position="147"/>
    </location>
</feature>
<accession>A0ABV2YTD4</accession>
<dbReference type="Proteomes" id="UP001550853">
    <property type="component" value="Unassembled WGS sequence"/>
</dbReference>
<keyword evidence="3" id="KW-1185">Reference proteome</keyword>